<reference evidence="2" key="2">
    <citation type="submission" date="2018-02" db="UniProtKB">
        <authorList>
            <consortium name="EnsemblPlants"/>
        </authorList>
    </citation>
    <scope>IDENTIFICATION</scope>
    <source>
        <strain evidence="2">Williams 82</strain>
    </source>
</reference>
<gene>
    <name evidence="1" type="ORF">GLYMA_18G263100</name>
</gene>
<dbReference type="EnsemblPlants" id="KRH01232">
    <property type="protein sequence ID" value="KRH01232"/>
    <property type="gene ID" value="GLYMA_18G263100"/>
</dbReference>
<dbReference type="InParanoid" id="K7MUW0"/>
<reference evidence="1 2" key="1">
    <citation type="journal article" date="2010" name="Nature">
        <title>Genome sequence of the palaeopolyploid soybean.</title>
        <authorList>
            <person name="Schmutz J."/>
            <person name="Cannon S.B."/>
            <person name="Schlueter J."/>
            <person name="Ma J."/>
            <person name="Mitros T."/>
            <person name="Nelson W."/>
            <person name="Hyten D.L."/>
            <person name="Song Q."/>
            <person name="Thelen J.J."/>
            <person name="Cheng J."/>
            <person name="Xu D."/>
            <person name="Hellsten U."/>
            <person name="May G.D."/>
            <person name="Yu Y."/>
            <person name="Sakurai T."/>
            <person name="Umezawa T."/>
            <person name="Bhattacharyya M.K."/>
            <person name="Sandhu D."/>
            <person name="Valliyodan B."/>
            <person name="Lindquist E."/>
            <person name="Peto M."/>
            <person name="Grant D."/>
            <person name="Shu S."/>
            <person name="Goodstein D."/>
            <person name="Barry K."/>
            <person name="Futrell-Griggs M."/>
            <person name="Abernathy B."/>
            <person name="Du J."/>
            <person name="Tian Z."/>
            <person name="Zhu L."/>
            <person name="Gill N."/>
            <person name="Joshi T."/>
            <person name="Libault M."/>
            <person name="Sethuraman A."/>
            <person name="Zhang X.-C."/>
            <person name="Shinozaki K."/>
            <person name="Nguyen H.T."/>
            <person name="Wing R.A."/>
            <person name="Cregan P."/>
            <person name="Specht J."/>
            <person name="Grimwood J."/>
            <person name="Rokhsar D."/>
            <person name="Stacey G."/>
            <person name="Shoemaker R.C."/>
            <person name="Jackson S.A."/>
        </authorList>
    </citation>
    <scope>NUCLEOTIDE SEQUENCE [LARGE SCALE GENOMIC DNA]</scope>
    <source>
        <strain evidence="2">cv. Williams 82</strain>
        <tissue evidence="1">Callus</tissue>
    </source>
</reference>
<dbReference type="PaxDb" id="3847-GLYMA18G49800.1"/>
<dbReference type="SMR" id="K7MUW0"/>
<keyword evidence="3" id="KW-1185">Reference proteome</keyword>
<dbReference type="Gramene" id="KRH01232">
    <property type="protein sequence ID" value="KRH01232"/>
    <property type="gene ID" value="GLYMA_18G263100"/>
</dbReference>
<dbReference type="HOGENOM" id="CLU_2626863_0_0_1"/>
<proteinExistence type="predicted"/>
<evidence type="ECO:0000313" key="3">
    <source>
        <dbReference type="Proteomes" id="UP000008827"/>
    </source>
</evidence>
<reference evidence="1" key="3">
    <citation type="submission" date="2018-07" db="EMBL/GenBank/DDBJ databases">
        <title>WGS assembly of Glycine max.</title>
        <authorList>
            <person name="Schmutz J."/>
            <person name="Cannon S."/>
            <person name="Schlueter J."/>
            <person name="Ma J."/>
            <person name="Mitros T."/>
            <person name="Nelson W."/>
            <person name="Hyten D."/>
            <person name="Song Q."/>
            <person name="Thelen J."/>
            <person name="Cheng J."/>
            <person name="Xu D."/>
            <person name="Hellsten U."/>
            <person name="May G."/>
            <person name="Yu Y."/>
            <person name="Sakurai T."/>
            <person name="Umezawa T."/>
            <person name="Bhattacharyya M."/>
            <person name="Sandhu D."/>
            <person name="Valliyodan B."/>
            <person name="Lindquist E."/>
            <person name="Peto M."/>
            <person name="Grant D."/>
            <person name="Shu S."/>
            <person name="Goodstein D."/>
            <person name="Barry K."/>
            <person name="Futrell-Griggs M."/>
            <person name="Abernathy B."/>
            <person name="Du J."/>
            <person name="Tian Z."/>
            <person name="Zhu L."/>
            <person name="Gill N."/>
            <person name="Joshi T."/>
            <person name="Libault M."/>
            <person name="Sethuraman A."/>
            <person name="Zhang X."/>
            <person name="Shinozaki K."/>
            <person name="Nguyen H."/>
            <person name="Wing R."/>
            <person name="Cregan P."/>
            <person name="Specht J."/>
            <person name="Grimwood J."/>
            <person name="Rokhsar D."/>
            <person name="Stacey G."/>
            <person name="Shoemaker R."/>
            <person name="Jackson S."/>
        </authorList>
    </citation>
    <scope>NUCLEOTIDE SEQUENCE</scope>
    <source>
        <tissue evidence="1">Callus</tissue>
    </source>
</reference>
<accession>K7MUW0</accession>
<sequence length="78" mass="9029">MFRELSLWSKVKSNITLQSLPTKVYPKWSLLVGFAVFVFTFFKTKVCCYSSPNAVVSCHLVINLVVYEKCNALDYKFH</sequence>
<name>K7MUW0_SOYBN</name>
<dbReference type="Proteomes" id="UP000008827">
    <property type="component" value="Chromosome 18"/>
</dbReference>
<protein>
    <submittedName>
        <fullName evidence="1 2">Uncharacterized protein</fullName>
    </submittedName>
</protein>
<dbReference type="EMBL" id="CM000851">
    <property type="protein sequence ID" value="KRH01232.1"/>
    <property type="molecule type" value="Genomic_DNA"/>
</dbReference>
<dbReference type="AlphaFoldDB" id="K7MUW0"/>
<evidence type="ECO:0000313" key="1">
    <source>
        <dbReference type="EMBL" id="KRH01232.1"/>
    </source>
</evidence>
<evidence type="ECO:0000313" key="2">
    <source>
        <dbReference type="EnsemblPlants" id="KRH01232"/>
    </source>
</evidence>
<organism evidence="1">
    <name type="scientific">Glycine max</name>
    <name type="common">Soybean</name>
    <name type="synonym">Glycine hispida</name>
    <dbReference type="NCBI Taxonomy" id="3847"/>
    <lineage>
        <taxon>Eukaryota</taxon>
        <taxon>Viridiplantae</taxon>
        <taxon>Streptophyta</taxon>
        <taxon>Embryophyta</taxon>
        <taxon>Tracheophyta</taxon>
        <taxon>Spermatophyta</taxon>
        <taxon>Magnoliopsida</taxon>
        <taxon>eudicotyledons</taxon>
        <taxon>Gunneridae</taxon>
        <taxon>Pentapetalae</taxon>
        <taxon>rosids</taxon>
        <taxon>fabids</taxon>
        <taxon>Fabales</taxon>
        <taxon>Fabaceae</taxon>
        <taxon>Papilionoideae</taxon>
        <taxon>50 kb inversion clade</taxon>
        <taxon>NPAAA clade</taxon>
        <taxon>indigoferoid/millettioid clade</taxon>
        <taxon>Phaseoleae</taxon>
        <taxon>Glycine</taxon>
        <taxon>Glycine subgen. Soja</taxon>
    </lineage>
</organism>